<dbReference type="Pfam" id="PF12705">
    <property type="entry name" value="PDDEXK_1"/>
    <property type="match status" value="1"/>
</dbReference>
<accession>A0AB33ZB28</accession>
<gene>
    <name evidence="2" type="ORF">N198_00510</name>
</gene>
<reference evidence="2 3" key="1">
    <citation type="journal article" date="2013" name="Genome Announc.">
        <title>Multiple genome sequences of Helicobacter pylori strains of diverse disease and antibiotic resistance backgrounds from Malaysia.</title>
        <authorList>
            <person name="Rehvathy V."/>
            <person name="Tan M.H."/>
            <person name="Gunaletchumy S.P."/>
            <person name="Teh X."/>
            <person name="Wang S."/>
            <person name="Baybayan P."/>
            <person name="Singh S."/>
            <person name="Ashby M."/>
            <person name="Kaakoush N.O."/>
            <person name="Mitchell H.M."/>
            <person name="Croft L.J."/>
            <person name="Goh K.L."/>
            <person name="Loke M.F."/>
            <person name="Vadivelu J."/>
        </authorList>
    </citation>
    <scope>NUCLEOTIDE SEQUENCE [LARGE SCALE GENOMIC DNA]</scope>
    <source>
        <strain evidence="2 3">UM037</strain>
    </source>
</reference>
<sequence length="777" mass="90795">MNLEKLFLEKTPLFVFSSTRRLKHFYLEQGEGFLPSTMSMGSFFEQAFYIPNKKKIPKNARQILMIDTIKAIAKEKKSILEGLLLFENSFLGYLESTSFLFDLFDELSSACIKLNELSSKDIYLDYEKHLEVLEMIYDRYIKKLEKLGFYDKIMQEKPTILKEFFEHFSSIEWHLDGFMSVFERQCLLEVAKLVPITLHLSCDKYNQKFLEFLNLKLETDCDYSIDFKTQKILSQTFNDQKIEPKLYANSNYLKQGALVLQTIEEYLQKDNDPNKMAIITPNADFLPFLKLLDKNNNLNFAMGLGAKNSPYYTELVKILEDLEASGDLSASPLLDLENLTLPLLEQQSSKEKAPLKEAHSQIMHQYHLLKDTLKNYSLKDLLHLYLQEFETNFRLDDSSGGKIRVMDTLETRGMQFDKIVIVDFNETCVPSLKDCDLFLNSALRQSLNLPTLLDKKNLQKHYYYQLFKNSKEIALSYIESETSKVSNMLLELNLHIEPIKDAYTLFAPSPLKDYQEEEIKAAIPKDFSFSASSLNAFLTCKRRFYYHYMKRFKESPKDENNSAVGSLLHELLKEAYEKDKNPYVLEERLIWLLKTRENITPKERLDTLIALKKIQAFYLKEKERFKAKIKILDLEKSFETTIQGVAFKGRIDRIDKTADNEMILLDYKFKSDLKLDNMSETQREGLSPIEIAQISPDYQMAIYAFALKNLGYKGPIKAFFYDLRKGELLGEEEPILQAKMHYLESSLIPKLKQEMVFEKTLEVKDCEYCSFKDMCNR</sequence>
<comment type="caution">
    <text evidence="2">The sequence shown here is derived from an EMBL/GenBank/DDBJ whole genome shotgun (WGS) entry which is preliminary data.</text>
</comment>
<keyword evidence="2" id="KW-0269">Exonuclease</keyword>
<keyword evidence="2" id="KW-0378">Hydrolase</keyword>
<protein>
    <submittedName>
        <fullName evidence="2">Exonuclease</fullName>
    </submittedName>
</protein>
<dbReference type="InterPro" id="IPR027417">
    <property type="entry name" value="P-loop_NTPase"/>
</dbReference>
<dbReference type="AlphaFoldDB" id="A0AB33ZB28"/>
<evidence type="ECO:0000313" key="2">
    <source>
        <dbReference type="EMBL" id="EQK95649.1"/>
    </source>
</evidence>
<dbReference type="EMBL" id="AUSI01000001">
    <property type="protein sequence ID" value="EQK95649.1"/>
    <property type="molecule type" value="Genomic_DNA"/>
</dbReference>
<dbReference type="RefSeq" id="WP_015643980.1">
    <property type="nucleotide sequence ID" value="NC_021217.3"/>
</dbReference>
<feature type="domain" description="PD-(D/E)XK endonuclease-like" evidence="1">
    <location>
        <begin position="528"/>
        <end position="776"/>
    </location>
</feature>
<dbReference type="Gene3D" id="3.90.320.10">
    <property type="match status" value="1"/>
</dbReference>
<dbReference type="InterPro" id="IPR011604">
    <property type="entry name" value="PDDEXK-like_dom_sf"/>
</dbReference>
<dbReference type="SUPFAM" id="SSF52540">
    <property type="entry name" value="P-loop containing nucleoside triphosphate hydrolases"/>
    <property type="match status" value="1"/>
</dbReference>
<evidence type="ECO:0000259" key="1">
    <source>
        <dbReference type="Pfam" id="PF12705"/>
    </source>
</evidence>
<keyword evidence="2" id="KW-0540">Nuclease</keyword>
<dbReference type="InterPro" id="IPR038726">
    <property type="entry name" value="PDDEXK_AddAB-type"/>
</dbReference>
<dbReference type="Proteomes" id="UP000015893">
    <property type="component" value="Unassembled WGS sequence"/>
</dbReference>
<dbReference type="KEGG" id="hpyi:K750_03365"/>
<name>A0AB33ZB28_HELPX</name>
<proteinExistence type="predicted"/>
<dbReference type="GO" id="GO:0004527">
    <property type="term" value="F:exonuclease activity"/>
    <property type="evidence" value="ECO:0007669"/>
    <property type="project" value="UniProtKB-KW"/>
</dbReference>
<organism evidence="2 3">
    <name type="scientific">Helicobacter pylori UM037</name>
    <dbReference type="NCBI Taxonomy" id="1321939"/>
    <lineage>
        <taxon>Bacteria</taxon>
        <taxon>Pseudomonadati</taxon>
        <taxon>Campylobacterota</taxon>
        <taxon>Epsilonproteobacteria</taxon>
        <taxon>Campylobacterales</taxon>
        <taxon>Helicobacteraceae</taxon>
        <taxon>Helicobacter</taxon>
    </lineage>
</organism>
<evidence type="ECO:0000313" key="3">
    <source>
        <dbReference type="Proteomes" id="UP000015893"/>
    </source>
</evidence>